<evidence type="ECO:0000313" key="1">
    <source>
        <dbReference type="EMBL" id="KAK3066845.1"/>
    </source>
</evidence>
<comment type="caution">
    <text evidence="1">The sequence shown here is derived from an EMBL/GenBank/DDBJ whole genome shotgun (WGS) entry which is preliminary data.</text>
</comment>
<reference evidence="1" key="1">
    <citation type="submission" date="2024-09" db="EMBL/GenBank/DDBJ databases">
        <title>Black Yeasts Isolated from many extreme environments.</title>
        <authorList>
            <person name="Coleine C."/>
            <person name="Stajich J.E."/>
            <person name="Selbmann L."/>
        </authorList>
    </citation>
    <scope>NUCLEOTIDE SEQUENCE</scope>
    <source>
        <strain evidence="1">CCFEE 5737</strain>
    </source>
</reference>
<keyword evidence="2" id="KW-1185">Reference proteome</keyword>
<dbReference type="Proteomes" id="UP001186974">
    <property type="component" value="Unassembled WGS sequence"/>
</dbReference>
<feature type="non-terminal residue" evidence="1">
    <location>
        <position position="329"/>
    </location>
</feature>
<gene>
    <name evidence="1" type="ORF">LTS18_001463</name>
</gene>
<evidence type="ECO:0000313" key="2">
    <source>
        <dbReference type="Proteomes" id="UP001186974"/>
    </source>
</evidence>
<proteinExistence type="predicted"/>
<name>A0ACC3DEM5_9PEZI</name>
<dbReference type="EMBL" id="JAWDJW010005702">
    <property type="protein sequence ID" value="KAK3066845.1"/>
    <property type="molecule type" value="Genomic_DNA"/>
</dbReference>
<accession>A0ACC3DEM5</accession>
<sequence>MGPASAFVGSGNKSKEASKRPASIDAFSRPLSDFGSEREADKADQNEILPSPTTAVEALQTWRNPRINMLRLAAAFTSFIVLGANDAALGALIPYLETYYSLTYTIVSLAFLSPLAGYTASALLSSVIHLKLGQRGVAFIGPLSHILAYLVTSFHPPFPAIVVVFAIAGFGSGLQDAAWNAWVGGMANSNEIMGILHGFYGLGAVIAPLVATTMITRAHLPWYYYYYVMLGIAIAEFALSVFAFWRATAAEYRKANPRTTDAKGNRMTEALFRRPSARVTWVTTFFLVCYMGVEVALGGWITVFMLNVRRGTPFASGMVTTGFWLGMTL</sequence>
<organism evidence="1 2">
    <name type="scientific">Coniosporium uncinatum</name>
    <dbReference type="NCBI Taxonomy" id="93489"/>
    <lineage>
        <taxon>Eukaryota</taxon>
        <taxon>Fungi</taxon>
        <taxon>Dikarya</taxon>
        <taxon>Ascomycota</taxon>
        <taxon>Pezizomycotina</taxon>
        <taxon>Dothideomycetes</taxon>
        <taxon>Dothideomycetes incertae sedis</taxon>
        <taxon>Coniosporium</taxon>
    </lineage>
</organism>
<protein>
    <submittedName>
        <fullName evidence="1">Uncharacterized protein</fullName>
    </submittedName>
</protein>